<feature type="binding site" evidence="2">
    <location>
        <position position="9"/>
    </location>
    <ligand>
        <name>prephenate</name>
        <dbReference type="ChEBI" id="CHEBI:29934"/>
    </ligand>
</feature>
<comment type="caution">
    <text evidence="4">The sequence shown here is derived from an EMBL/GenBank/DDBJ whole genome shotgun (WGS) entry which is preliminary data.</text>
</comment>
<dbReference type="AlphaFoldDB" id="A0A367QWI2"/>
<keyword evidence="2 3" id="KW-0028">Amino-acid biosynthesis</keyword>
<name>A0A367QWI2_9NOSO</name>
<accession>A0A367QWI2</accession>
<evidence type="ECO:0000313" key="5">
    <source>
        <dbReference type="Proteomes" id="UP000252107"/>
    </source>
</evidence>
<organism evidence="4 5">
    <name type="scientific">Nostoc minutum NIES-26</name>
    <dbReference type="NCBI Taxonomy" id="1844469"/>
    <lineage>
        <taxon>Bacteria</taxon>
        <taxon>Bacillati</taxon>
        <taxon>Cyanobacteriota</taxon>
        <taxon>Cyanophyceae</taxon>
        <taxon>Nostocales</taxon>
        <taxon>Nostocaceae</taxon>
        <taxon>Nostoc</taxon>
    </lineage>
</organism>
<dbReference type="PANTHER" id="PTHR21164:SF0">
    <property type="entry name" value="CHORISMATE MUTASE AROH"/>
    <property type="match status" value="1"/>
</dbReference>
<dbReference type="SUPFAM" id="SSF55298">
    <property type="entry name" value="YjgF-like"/>
    <property type="match status" value="1"/>
</dbReference>
<sequence>MEWQMRAIRGATTVSENTKEAIQEAVTELLDELERRNQLQPEEMISVTFSVTRDLDAIFPAAIARARPGWDNVAMLDVQQMHVEGSLQRCIRFLIHAYLPASTPIQHIYLRNAADLRPDWSLPQSLQASQPAVKSKVENTHVNFL</sequence>
<reference evidence="4" key="1">
    <citation type="submission" date="2016-04" db="EMBL/GenBank/DDBJ databases">
        <authorList>
            <person name="Tabuchi Yagui T.R."/>
        </authorList>
    </citation>
    <scope>NUCLEOTIDE SEQUENCE [LARGE SCALE GENOMIC DNA]</scope>
    <source>
        <strain evidence="4">NIES-26</strain>
    </source>
</reference>
<dbReference type="PROSITE" id="PS51167">
    <property type="entry name" value="CHORISMATE_MUT_1"/>
    <property type="match status" value="1"/>
</dbReference>
<keyword evidence="2 3" id="KW-0057">Aromatic amino acid biosynthesis</keyword>
<dbReference type="Pfam" id="PF07736">
    <property type="entry name" value="CM_1"/>
    <property type="match status" value="1"/>
</dbReference>
<keyword evidence="5" id="KW-1185">Reference proteome</keyword>
<feature type="binding site" evidence="2">
    <location>
        <position position="92"/>
    </location>
    <ligand>
        <name>prephenate</name>
        <dbReference type="ChEBI" id="CHEBI:29934"/>
    </ligand>
</feature>
<dbReference type="GO" id="GO:0008652">
    <property type="term" value="P:amino acid biosynthetic process"/>
    <property type="evidence" value="ECO:0007669"/>
    <property type="project" value="UniProtKB-UniRule"/>
</dbReference>
<evidence type="ECO:0000256" key="1">
    <source>
        <dbReference type="NCBIfam" id="TIGR01796"/>
    </source>
</evidence>
<evidence type="ECO:0000256" key="2">
    <source>
        <dbReference type="PIRSR" id="PIRSR005965-1"/>
    </source>
</evidence>
<comment type="catalytic activity">
    <reaction evidence="3">
        <text>chorismate = prephenate</text>
        <dbReference type="Rhea" id="RHEA:13897"/>
        <dbReference type="ChEBI" id="CHEBI:29748"/>
        <dbReference type="ChEBI" id="CHEBI:29934"/>
        <dbReference type="EC" id="5.4.99.5"/>
    </reaction>
</comment>
<dbReference type="InterPro" id="IPR008243">
    <property type="entry name" value="Chorismate_mutase_AroH"/>
</dbReference>
<feature type="binding site" evidence="2">
    <location>
        <position position="109"/>
    </location>
    <ligand>
        <name>prephenate</name>
        <dbReference type="ChEBI" id="CHEBI:29934"/>
    </ligand>
</feature>
<dbReference type="GO" id="GO:0046417">
    <property type="term" value="P:chorismate metabolic process"/>
    <property type="evidence" value="ECO:0007669"/>
    <property type="project" value="TreeGrafter"/>
</dbReference>
<dbReference type="CDD" id="cd02185">
    <property type="entry name" value="AroH"/>
    <property type="match status" value="1"/>
</dbReference>
<gene>
    <name evidence="4" type="ORF">A6770_24555</name>
</gene>
<dbReference type="GO" id="GO:0004106">
    <property type="term" value="F:chorismate mutase activity"/>
    <property type="evidence" value="ECO:0007669"/>
    <property type="project" value="UniProtKB-UniRule"/>
</dbReference>
<evidence type="ECO:0000256" key="3">
    <source>
        <dbReference type="PROSITE-ProRule" id="PRU00514"/>
    </source>
</evidence>
<dbReference type="PIRSF" id="PIRSF005965">
    <property type="entry name" value="Chor_mut_AroH"/>
    <property type="match status" value="1"/>
</dbReference>
<dbReference type="NCBIfam" id="TIGR01796">
    <property type="entry name" value="CM_mono_aroH"/>
    <property type="match status" value="1"/>
</dbReference>
<proteinExistence type="predicted"/>
<keyword evidence="3" id="KW-0413">Isomerase</keyword>
<dbReference type="Proteomes" id="UP000252107">
    <property type="component" value="Unassembled WGS sequence"/>
</dbReference>
<evidence type="ECO:0000313" key="4">
    <source>
        <dbReference type="EMBL" id="RCJ28061.1"/>
    </source>
</evidence>
<protein>
    <recommendedName>
        <fullName evidence="1 3">chorismate mutase</fullName>
        <ecNumber evidence="1 3">5.4.99.5</ecNumber>
    </recommendedName>
</protein>
<dbReference type="Gene3D" id="3.30.1330.40">
    <property type="entry name" value="RutC-like"/>
    <property type="match status" value="1"/>
</dbReference>
<dbReference type="EC" id="5.4.99.5" evidence="1 3"/>
<dbReference type="InterPro" id="IPR035959">
    <property type="entry name" value="RutC-like_sf"/>
</dbReference>
<dbReference type="EMBL" id="LXQD01000300">
    <property type="protein sequence ID" value="RCJ28061.1"/>
    <property type="molecule type" value="Genomic_DNA"/>
</dbReference>
<dbReference type="GO" id="GO:0009073">
    <property type="term" value="P:aromatic amino acid family biosynthetic process"/>
    <property type="evidence" value="ECO:0007669"/>
    <property type="project" value="UniProtKB-UniRule"/>
</dbReference>
<dbReference type="UniPathway" id="UPA00120">
    <property type="reaction ID" value="UER00203"/>
</dbReference>
<dbReference type="PANTHER" id="PTHR21164">
    <property type="entry name" value="CHORISMATE MUTASE"/>
    <property type="match status" value="1"/>
</dbReference>